<dbReference type="STRING" id="100787.A0A0G4KCA9"/>
<dbReference type="Pfam" id="PF02290">
    <property type="entry name" value="SRP14"/>
    <property type="match status" value="1"/>
</dbReference>
<dbReference type="InterPro" id="IPR009018">
    <property type="entry name" value="Signal_recog_particle_SRP9/14"/>
</dbReference>
<comment type="subunit">
    <text evidence="7">Component of a fungal signal recognition particle (SRP) complex that consists of a 7SL RNA molecule (scR1) and at least six protein subunits: SRP72, SRP68, SRP54, SEC65, SRP21 and SRP14.</text>
</comment>
<feature type="region of interest" description="Disordered" evidence="8">
    <location>
        <begin position="107"/>
        <end position="132"/>
    </location>
</feature>
<evidence type="ECO:0000256" key="5">
    <source>
        <dbReference type="ARBA" id="ARBA00023135"/>
    </source>
</evidence>
<evidence type="ECO:0000313" key="12">
    <source>
        <dbReference type="Proteomes" id="UP000044602"/>
    </source>
</evidence>
<dbReference type="OrthoDB" id="19209at2759"/>
<comment type="function">
    <text evidence="7">Component of the signal recognition particle (SRP) complex, a ribonucleoprotein complex that mediates the cotranslational targeting of secretory and membrane proteins to the endoplasmic reticulum (ER).</text>
</comment>
<sequence>MASHLSNDEFFAGLNELFNHRKGKDHGAIYLVQKRLTHGQDAVAAPTEEDPFPDTHPSKPLPIIVRATNAKSSRSDKKKVKLSTIVEPSAIDDFFARYAEVCKTGMTALKPRDKSKKKAKAKKRKVGAPAAP</sequence>
<evidence type="ECO:0000256" key="7">
    <source>
        <dbReference type="RuleBase" id="RU368100"/>
    </source>
</evidence>
<gene>
    <name evidence="9" type="ORF">BN1708_000117</name>
    <name evidence="10" type="ORF">BN1723_012632</name>
    <name evidence="11" type="ORF">HYQ45_014790</name>
</gene>
<evidence type="ECO:0000313" key="10">
    <source>
        <dbReference type="EMBL" id="CRK22248.1"/>
    </source>
</evidence>
<dbReference type="GO" id="GO:0030942">
    <property type="term" value="F:endoplasmic reticulum signal peptide binding"/>
    <property type="evidence" value="ECO:0007669"/>
    <property type="project" value="UniProtKB-UniRule"/>
</dbReference>
<keyword evidence="6 7" id="KW-0687">Ribonucleoprotein</keyword>
<keyword evidence="5 7" id="KW-0733">Signal recognition particle</keyword>
<evidence type="ECO:0000256" key="1">
    <source>
        <dbReference type="ARBA" id="ARBA00004496"/>
    </source>
</evidence>
<reference evidence="11" key="2">
    <citation type="journal article" date="2021" name="Mol. Plant Pathol.">
        <title>A 20-kb lineage-specific genomic region tames virulence in pathogenic amphidiploid Verticillium longisporum.</title>
        <authorList>
            <person name="Harting R."/>
            <person name="Starke J."/>
            <person name="Kusch H."/>
            <person name="Poggeler S."/>
            <person name="Maurus I."/>
            <person name="Schluter R."/>
            <person name="Landesfeind M."/>
            <person name="Bulla I."/>
            <person name="Nowrousian M."/>
            <person name="de Jonge R."/>
            <person name="Stahlhut G."/>
            <person name="Hoff K.J."/>
            <person name="Asshauer K.P."/>
            <person name="Thurmer A."/>
            <person name="Stanke M."/>
            <person name="Daniel R."/>
            <person name="Morgenstern B."/>
            <person name="Thomma B.P.H.J."/>
            <person name="Kronstad J.W."/>
            <person name="Braus-Stromeyer S.A."/>
            <person name="Braus G.H."/>
        </authorList>
    </citation>
    <scope>NUCLEOTIDE SEQUENCE</scope>
    <source>
        <strain evidence="11">Vl32</strain>
    </source>
</reference>
<keyword evidence="4 7" id="KW-0694">RNA-binding</keyword>
<dbReference type="GO" id="GO:0008312">
    <property type="term" value="F:7S RNA binding"/>
    <property type="evidence" value="ECO:0007669"/>
    <property type="project" value="UniProtKB-UniRule"/>
</dbReference>
<evidence type="ECO:0000313" key="11">
    <source>
        <dbReference type="EMBL" id="KAG7120692.1"/>
    </source>
</evidence>
<accession>A0A0G4KCA9</accession>
<comment type="similarity">
    <text evidence="2 7">Belongs to the SRP14 family.</text>
</comment>
<dbReference type="EMBL" id="CVQI01013002">
    <property type="protein sequence ID" value="CRK22248.1"/>
    <property type="molecule type" value="Genomic_DNA"/>
</dbReference>
<dbReference type="EMBL" id="JAEMWZ010000387">
    <property type="protein sequence ID" value="KAG7120692.1"/>
    <property type="molecule type" value="Genomic_DNA"/>
</dbReference>
<dbReference type="EMBL" id="CVQH01000001">
    <property type="protein sequence ID" value="CRJ79887.1"/>
    <property type="molecule type" value="Genomic_DNA"/>
</dbReference>
<evidence type="ECO:0000256" key="6">
    <source>
        <dbReference type="ARBA" id="ARBA00023274"/>
    </source>
</evidence>
<evidence type="ECO:0000256" key="3">
    <source>
        <dbReference type="ARBA" id="ARBA00022490"/>
    </source>
</evidence>
<organism evidence="9 12">
    <name type="scientific">Verticillium longisporum</name>
    <name type="common">Verticillium dahliae var. longisporum</name>
    <dbReference type="NCBI Taxonomy" id="100787"/>
    <lineage>
        <taxon>Eukaryota</taxon>
        <taxon>Fungi</taxon>
        <taxon>Dikarya</taxon>
        <taxon>Ascomycota</taxon>
        <taxon>Pezizomycotina</taxon>
        <taxon>Sordariomycetes</taxon>
        <taxon>Hypocreomycetidae</taxon>
        <taxon>Glomerellales</taxon>
        <taxon>Plectosphaerellaceae</taxon>
        <taxon>Verticillium</taxon>
    </lineage>
</organism>
<evidence type="ECO:0000313" key="9">
    <source>
        <dbReference type="EMBL" id="CRJ79887.1"/>
    </source>
</evidence>
<comment type="subcellular location">
    <subcellularLocation>
        <location evidence="1 7">Cytoplasm</location>
    </subcellularLocation>
</comment>
<evidence type="ECO:0000313" key="13">
    <source>
        <dbReference type="Proteomes" id="UP000045706"/>
    </source>
</evidence>
<dbReference type="PANTHER" id="PTHR12013">
    <property type="entry name" value="SIGNAL RECOGNITION PARTICLE 14 KD PROTEIN"/>
    <property type="match status" value="1"/>
</dbReference>
<evidence type="ECO:0000256" key="2">
    <source>
        <dbReference type="ARBA" id="ARBA00010349"/>
    </source>
</evidence>
<dbReference type="SUPFAM" id="SSF54762">
    <property type="entry name" value="Signal recognition particle alu RNA binding heterodimer, SRP9/14"/>
    <property type="match status" value="1"/>
</dbReference>
<dbReference type="Proteomes" id="UP000689129">
    <property type="component" value="Unassembled WGS sequence"/>
</dbReference>
<dbReference type="AlphaFoldDB" id="A0A0G4KCA9"/>
<protein>
    <recommendedName>
        <fullName evidence="7">Signal recognition particle subunit SRP14</fullName>
    </recommendedName>
    <alternativeName>
        <fullName evidence="7">Signal recognition particle 14 kDa protein</fullName>
    </alternativeName>
</protein>
<dbReference type="InterPro" id="IPR003210">
    <property type="entry name" value="Signal_recog_particle_SRP14"/>
</dbReference>
<dbReference type="Proteomes" id="UP000044602">
    <property type="component" value="Unassembled WGS sequence"/>
</dbReference>
<name>A0A0G4KCA9_VERLO</name>
<keyword evidence="12" id="KW-1185">Reference proteome</keyword>
<dbReference type="Gene3D" id="3.30.720.10">
    <property type="entry name" value="Signal recognition particle alu RNA binding heterodimer, srp9/1"/>
    <property type="match status" value="1"/>
</dbReference>
<keyword evidence="3 7" id="KW-0963">Cytoplasm</keyword>
<dbReference type="GO" id="GO:0005786">
    <property type="term" value="C:signal recognition particle, endoplasmic reticulum targeting"/>
    <property type="evidence" value="ECO:0007669"/>
    <property type="project" value="UniProtKB-UniRule"/>
</dbReference>
<reference evidence="12 13" key="1">
    <citation type="submission" date="2015-05" db="EMBL/GenBank/DDBJ databases">
        <authorList>
            <person name="Fogelqvist Johan"/>
        </authorList>
    </citation>
    <scope>NUCLEOTIDE SEQUENCE [LARGE SCALE GENOMIC DNA]</scope>
    <source>
        <strain evidence="9">VL1</strain>
        <strain evidence="10">VL2</strain>
    </source>
</reference>
<dbReference type="Proteomes" id="UP000045706">
    <property type="component" value="Unassembled WGS sequence"/>
</dbReference>
<evidence type="ECO:0000256" key="4">
    <source>
        <dbReference type="ARBA" id="ARBA00022884"/>
    </source>
</evidence>
<proteinExistence type="inferred from homology"/>
<dbReference type="GO" id="GO:0006614">
    <property type="term" value="P:SRP-dependent cotranslational protein targeting to membrane"/>
    <property type="evidence" value="ECO:0007669"/>
    <property type="project" value="UniProtKB-UniRule"/>
</dbReference>
<evidence type="ECO:0000256" key="8">
    <source>
        <dbReference type="SAM" id="MobiDB-lite"/>
    </source>
</evidence>
<feature type="compositionally biased region" description="Basic residues" evidence="8">
    <location>
        <begin position="113"/>
        <end position="126"/>
    </location>
</feature>